<feature type="transmembrane region" description="Helical" evidence="7">
    <location>
        <begin position="59"/>
        <end position="75"/>
    </location>
</feature>
<name>A0A9D1UV48_9MICC</name>
<evidence type="ECO:0000256" key="3">
    <source>
        <dbReference type="ARBA" id="ARBA00022729"/>
    </source>
</evidence>
<sequence>MAENYDFDELYANTYTEADRQAFEQQPTSDKKFLAAWALSIVLGLTGAERFYLGRPVTALVKLLFTLAGTILLILEQPVYGLLGVTVAGAWTVIDLLLILTGTLRDRLDRRLSGYQRFVGPCAAVTALAVVGAMGLALIIGSSLAVGG</sequence>
<evidence type="ECO:0000256" key="6">
    <source>
        <dbReference type="ARBA" id="ARBA00023180"/>
    </source>
</evidence>
<organism evidence="9 10">
    <name type="scientific">Candidatus Nesterenkonia stercoripullorum</name>
    <dbReference type="NCBI Taxonomy" id="2838701"/>
    <lineage>
        <taxon>Bacteria</taxon>
        <taxon>Bacillati</taxon>
        <taxon>Actinomycetota</taxon>
        <taxon>Actinomycetes</taxon>
        <taxon>Micrococcales</taxon>
        <taxon>Micrococcaceae</taxon>
        <taxon>Nesterenkonia</taxon>
    </lineage>
</organism>
<feature type="transmembrane region" description="Helical" evidence="7">
    <location>
        <begin position="81"/>
        <end position="101"/>
    </location>
</feature>
<feature type="transmembrane region" description="Helical" evidence="7">
    <location>
        <begin position="122"/>
        <end position="146"/>
    </location>
</feature>
<comment type="subcellular location">
    <subcellularLocation>
        <location evidence="1">Membrane</location>
        <topology evidence="1">Multi-pass membrane protein</topology>
    </subcellularLocation>
</comment>
<evidence type="ECO:0000256" key="2">
    <source>
        <dbReference type="ARBA" id="ARBA00022692"/>
    </source>
</evidence>
<evidence type="ECO:0000313" key="9">
    <source>
        <dbReference type="EMBL" id="HIX00951.1"/>
    </source>
</evidence>
<evidence type="ECO:0000259" key="8">
    <source>
        <dbReference type="Pfam" id="PF05154"/>
    </source>
</evidence>
<protein>
    <submittedName>
        <fullName evidence="9">TM2 domain-containing protein</fullName>
    </submittedName>
</protein>
<dbReference type="InterPro" id="IPR007829">
    <property type="entry name" value="TM2"/>
</dbReference>
<dbReference type="EMBL" id="DXGD01000465">
    <property type="protein sequence ID" value="HIX00951.1"/>
    <property type="molecule type" value="Genomic_DNA"/>
</dbReference>
<evidence type="ECO:0000256" key="1">
    <source>
        <dbReference type="ARBA" id="ARBA00004141"/>
    </source>
</evidence>
<reference evidence="9" key="2">
    <citation type="submission" date="2021-04" db="EMBL/GenBank/DDBJ databases">
        <authorList>
            <person name="Gilroy R."/>
        </authorList>
    </citation>
    <scope>NUCLEOTIDE SEQUENCE</scope>
    <source>
        <strain evidence="9">ChiHejej3B27-3195</strain>
    </source>
</reference>
<dbReference type="PANTHER" id="PTHR21016">
    <property type="entry name" value="BETA-AMYLOID BINDING PROTEIN-RELATED"/>
    <property type="match status" value="1"/>
</dbReference>
<evidence type="ECO:0000256" key="4">
    <source>
        <dbReference type="ARBA" id="ARBA00022989"/>
    </source>
</evidence>
<reference evidence="9" key="1">
    <citation type="journal article" date="2021" name="PeerJ">
        <title>Extensive microbial diversity within the chicken gut microbiome revealed by metagenomics and culture.</title>
        <authorList>
            <person name="Gilroy R."/>
            <person name="Ravi A."/>
            <person name="Getino M."/>
            <person name="Pursley I."/>
            <person name="Horton D.L."/>
            <person name="Alikhan N.F."/>
            <person name="Baker D."/>
            <person name="Gharbi K."/>
            <person name="Hall N."/>
            <person name="Watson M."/>
            <person name="Adriaenssens E.M."/>
            <person name="Foster-Nyarko E."/>
            <person name="Jarju S."/>
            <person name="Secka A."/>
            <person name="Antonio M."/>
            <person name="Oren A."/>
            <person name="Chaudhuri R.R."/>
            <person name="La Ragione R."/>
            <person name="Hildebrand F."/>
            <person name="Pallen M.J."/>
        </authorList>
    </citation>
    <scope>NUCLEOTIDE SEQUENCE</scope>
    <source>
        <strain evidence="9">ChiHejej3B27-3195</strain>
    </source>
</reference>
<feature type="domain" description="TM2" evidence="8">
    <location>
        <begin position="30"/>
        <end position="73"/>
    </location>
</feature>
<dbReference type="Proteomes" id="UP000824151">
    <property type="component" value="Unassembled WGS sequence"/>
</dbReference>
<accession>A0A9D1UV48</accession>
<dbReference type="GO" id="GO:0016020">
    <property type="term" value="C:membrane"/>
    <property type="evidence" value="ECO:0007669"/>
    <property type="project" value="UniProtKB-SubCell"/>
</dbReference>
<comment type="caution">
    <text evidence="9">The sequence shown here is derived from an EMBL/GenBank/DDBJ whole genome shotgun (WGS) entry which is preliminary data.</text>
</comment>
<evidence type="ECO:0000256" key="5">
    <source>
        <dbReference type="ARBA" id="ARBA00023136"/>
    </source>
</evidence>
<keyword evidence="6" id="KW-0325">Glycoprotein</keyword>
<keyword evidence="2 7" id="KW-0812">Transmembrane</keyword>
<keyword evidence="3" id="KW-0732">Signal</keyword>
<evidence type="ECO:0000313" key="10">
    <source>
        <dbReference type="Proteomes" id="UP000824151"/>
    </source>
</evidence>
<keyword evidence="5 7" id="KW-0472">Membrane</keyword>
<dbReference type="PANTHER" id="PTHR21016:SF7">
    <property type="entry name" value="TM2 DOMAIN-CONTAINING PROTEIN 3"/>
    <property type="match status" value="1"/>
</dbReference>
<dbReference type="Pfam" id="PF05154">
    <property type="entry name" value="TM2"/>
    <property type="match status" value="1"/>
</dbReference>
<gene>
    <name evidence="9" type="ORF">H9871_12510</name>
</gene>
<keyword evidence="4 7" id="KW-1133">Transmembrane helix</keyword>
<dbReference type="InterPro" id="IPR050932">
    <property type="entry name" value="TM2D1-3-like"/>
</dbReference>
<evidence type="ECO:0000256" key="7">
    <source>
        <dbReference type="SAM" id="Phobius"/>
    </source>
</evidence>
<dbReference type="AlphaFoldDB" id="A0A9D1UV48"/>
<proteinExistence type="predicted"/>